<feature type="non-terminal residue" evidence="9">
    <location>
        <position position="1"/>
    </location>
</feature>
<feature type="non-terminal residue" evidence="9">
    <location>
        <position position="254"/>
    </location>
</feature>
<keyword evidence="4 6" id="KW-1015">Disulfide bond</keyword>
<keyword evidence="9" id="KW-0675">Receptor</keyword>
<keyword evidence="1 6" id="KW-0768">Sushi</keyword>
<protein>
    <submittedName>
        <fullName evidence="9">Complement receptor type 1</fullName>
    </submittedName>
</protein>
<sequence length="254" mass="27714">FFSNIHFIFSFTFSAQCAKPILGENTVIVDDLGLTTYPDSTTLTFKCSIGYKPLDPSASKTITCVETMWTNLGLTCTKKSCGALPDLTNGKYTFPDGNLFGATAIAECNKGFSLVGVKTRNCLDAGWDGRDPVCEAVKCLPPQTIQNGTFEPVEDFYNYNDVVTYTCLINDYTLVGDASLTCSDNATFQPSPPRCTIVKCDAPDIKNAVRIEGKAPPYGYKNFVRYKCDDGYTMTGADFLVCEIDGWSPPPPTC</sequence>
<evidence type="ECO:0000256" key="1">
    <source>
        <dbReference type="ARBA" id="ARBA00022659"/>
    </source>
</evidence>
<dbReference type="PROSITE" id="PS50923">
    <property type="entry name" value="SUSHI"/>
    <property type="match status" value="4"/>
</dbReference>
<evidence type="ECO:0000256" key="3">
    <source>
        <dbReference type="ARBA" id="ARBA00022737"/>
    </source>
</evidence>
<dbReference type="EMBL" id="MU579904">
    <property type="protein sequence ID" value="KAI5609083.1"/>
    <property type="molecule type" value="Genomic_DNA"/>
</dbReference>
<name>A0AAD5A370_SILAS</name>
<evidence type="ECO:0000313" key="10">
    <source>
        <dbReference type="Proteomes" id="UP001205998"/>
    </source>
</evidence>
<feature type="domain" description="Sushi" evidence="8">
    <location>
        <begin position="79"/>
        <end position="136"/>
    </location>
</feature>
<feature type="domain" description="Sushi" evidence="8">
    <location>
        <begin position="137"/>
        <end position="197"/>
    </location>
</feature>
<evidence type="ECO:0000256" key="2">
    <source>
        <dbReference type="ARBA" id="ARBA00022729"/>
    </source>
</evidence>
<accession>A0AAD5A370</accession>
<organism evidence="9 10">
    <name type="scientific">Silurus asotus</name>
    <name type="common">Amur catfish</name>
    <name type="synonym">Parasilurus asotus</name>
    <dbReference type="NCBI Taxonomy" id="30991"/>
    <lineage>
        <taxon>Eukaryota</taxon>
        <taxon>Metazoa</taxon>
        <taxon>Chordata</taxon>
        <taxon>Craniata</taxon>
        <taxon>Vertebrata</taxon>
        <taxon>Euteleostomi</taxon>
        <taxon>Actinopterygii</taxon>
        <taxon>Neopterygii</taxon>
        <taxon>Teleostei</taxon>
        <taxon>Ostariophysi</taxon>
        <taxon>Siluriformes</taxon>
        <taxon>Siluridae</taxon>
        <taxon>Silurus</taxon>
    </lineage>
</organism>
<gene>
    <name evidence="9" type="ORF">C0J50_6085</name>
</gene>
<keyword evidence="10" id="KW-1185">Reference proteome</keyword>
<dbReference type="Pfam" id="PF00084">
    <property type="entry name" value="Sushi"/>
    <property type="match status" value="3"/>
</dbReference>
<keyword evidence="3" id="KW-0677">Repeat</keyword>
<evidence type="ECO:0000256" key="6">
    <source>
        <dbReference type="PROSITE-ProRule" id="PRU00302"/>
    </source>
</evidence>
<dbReference type="Gene3D" id="2.10.70.10">
    <property type="entry name" value="Complement Module, domain 1"/>
    <property type="match status" value="4"/>
</dbReference>
<keyword evidence="5" id="KW-0325">Glycoprotein</keyword>
<evidence type="ECO:0000256" key="4">
    <source>
        <dbReference type="ARBA" id="ARBA00023157"/>
    </source>
</evidence>
<dbReference type="CDD" id="cd00033">
    <property type="entry name" value="CCP"/>
    <property type="match status" value="4"/>
</dbReference>
<dbReference type="Proteomes" id="UP001205998">
    <property type="component" value="Unassembled WGS sequence"/>
</dbReference>
<dbReference type="SUPFAM" id="SSF57535">
    <property type="entry name" value="Complement control module/SCR domain"/>
    <property type="match status" value="4"/>
</dbReference>
<dbReference type="AlphaFoldDB" id="A0AAD5A370"/>
<dbReference type="PANTHER" id="PTHR46393">
    <property type="entry name" value="SUSHI DOMAIN-CONTAINING PROTEIN"/>
    <property type="match status" value="1"/>
</dbReference>
<feature type="disulfide bond" evidence="6">
    <location>
        <begin position="139"/>
        <end position="182"/>
    </location>
</feature>
<keyword evidence="2 7" id="KW-0732">Signal</keyword>
<comment type="caution">
    <text evidence="6">Lacks conserved residue(s) required for the propagation of feature annotation.</text>
</comment>
<evidence type="ECO:0000259" key="8">
    <source>
        <dbReference type="PROSITE" id="PS50923"/>
    </source>
</evidence>
<feature type="domain" description="Sushi" evidence="8">
    <location>
        <begin position="198"/>
        <end position="254"/>
    </location>
</feature>
<evidence type="ECO:0000256" key="7">
    <source>
        <dbReference type="SAM" id="SignalP"/>
    </source>
</evidence>
<dbReference type="SMART" id="SM00032">
    <property type="entry name" value="CCP"/>
    <property type="match status" value="4"/>
</dbReference>
<proteinExistence type="predicted"/>
<reference evidence="9" key="1">
    <citation type="submission" date="2018-07" db="EMBL/GenBank/DDBJ databases">
        <title>Comparative genomics of catfishes provides insights into carnivory and benthic adaptation.</title>
        <authorList>
            <person name="Zhang Y."/>
            <person name="Wang D."/>
            <person name="Peng Z."/>
            <person name="Zheng S."/>
            <person name="Shao F."/>
            <person name="Tao W."/>
        </authorList>
    </citation>
    <scope>NUCLEOTIDE SEQUENCE</scope>
    <source>
        <strain evidence="9">Chongqing</strain>
    </source>
</reference>
<comment type="caution">
    <text evidence="9">The sequence shown here is derived from an EMBL/GenBank/DDBJ whole genome shotgun (WGS) entry which is preliminary data.</text>
</comment>
<evidence type="ECO:0000256" key="5">
    <source>
        <dbReference type="ARBA" id="ARBA00023180"/>
    </source>
</evidence>
<evidence type="ECO:0000313" key="9">
    <source>
        <dbReference type="EMBL" id="KAI5609083.1"/>
    </source>
</evidence>
<dbReference type="InterPro" id="IPR000436">
    <property type="entry name" value="Sushi_SCR_CCP_dom"/>
</dbReference>
<dbReference type="PANTHER" id="PTHR46393:SF7">
    <property type="entry name" value="COMPLEMENT C2"/>
    <property type="match status" value="1"/>
</dbReference>
<feature type="chain" id="PRO_5042182265" evidence="7">
    <location>
        <begin position="24"/>
        <end position="254"/>
    </location>
</feature>
<feature type="domain" description="Sushi" evidence="8">
    <location>
        <begin position="15"/>
        <end position="78"/>
    </location>
</feature>
<feature type="signal peptide" evidence="7">
    <location>
        <begin position="1"/>
        <end position="23"/>
    </location>
</feature>
<dbReference type="InterPro" id="IPR035976">
    <property type="entry name" value="Sushi/SCR/CCP_sf"/>
</dbReference>